<evidence type="ECO:0000256" key="1">
    <source>
        <dbReference type="SAM" id="MobiDB-lite"/>
    </source>
</evidence>
<comment type="caution">
    <text evidence="2">The sequence shown here is derived from an EMBL/GenBank/DDBJ whole genome shotgun (WGS) entry which is preliminary data.</text>
</comment>
<feature type="compositionally biased region" description="Polar residues" evidence="1">
    <location>
        <begin position="156"/>
        <end position="166"/>
    </location>
</feature>
<name>J9ETW9_WUCBA</name>
<proteinExistence type="predicted"/>
<sequence length="194" mass="21419">VLNQLEELLSDMKADVSRLPATLARLRPVTERLGMTERAILSRLTTRDPEAASGKSPLPPPGPFVTPTLGQQLSGIQPKFAALSRNSVSETAMREKDMKKEQEEKDKDEKNKAKEEETDYSKEEKEESKNGTVAENEEVKEYVKETTEDEPMDCTISGNTTAIVTSEKTEKADESVVESEIEAKTAADAPMDSI</sequence>
<accession>J9ETW9</accession>
<dbReference type="EMBL" id="ADBV01001072">
    <property type="protein sequence ID" value="EJW85608.1"/>
    <property type="molecule type" value="Genomic_DNA"/>
</dbReference>
<evidence type="ECO:0000313" key="3">
    <source>
        <dbReference type="Proteomes" id="UP000004810"/>
    </source>
</evidence>
<feature type="compositionally biased region" description="Basic and acidic residues" evidence="1">
    <location>
        <begin position="92"/>
        <end position="129"/>
    </location>
</feature>
<feature type="region of interest" description="Disordered" evidence="1">
    <location>
        <begin position="43"/>
        <end position="194"/>
    </location>
</feature>
<feature type="non-terminal residue" evidence="2">
    <location>
        <position position="1"/>
    </location>
</feature>
<organism evidence="2 3">
    <name type="scientific">Wuchereria bancrofti</name>
    <dbReference type="NCBI Taxonomy" id="6293"/>
    <lineage>
        <taxon>Eukaryota</taxon>
        <taxon>Metazoa</taxon>
        <taxon>Ecdysozoa</taxon>
        <taxon>Nematoda</taxon>
        <taxon>Chromadorea</taxon>
        <taxon>Rhabditida</taxon>
        <taxon>Spirurina</taxon>
        <taxon>Spiruromorpha</taxon>
        <taxon>Filarioidea</taxon>
        <taxon>Onchocercidae</taxon>
        <taxon>Wuchereria</taxon>
    </lineage>
</organism>
<gene>
    <name evidence="2" type="ORF">WUBG_03483</name>
</gene>
<evidence type="ECO:0008006" key="4">
    <source>
        <dbReference type="Google" id="ProtNLM"/>
    </source>
</evidence>
<dbReference type="AlphaFoldDB" id="J9ETW9"/>
<protein>
    <recommendedName>
        <fullName evidence="4">CHDCT2 domain-containing protein</fullName>
    </recommendedName>
</protein>
<reference evidence="3" key="1">
    <citation type="submission" date="2012-08" db="EMBL/GenBank/DDBJ databases">
        <title>The Genome Sequence of Wuchereria bancrofti.</title>
        <authorList>
            <person name="Nutman T.B."/>
            <person name="Fink D.L."/>
            <person name="Russ C."/>
            <person name="Young S."/>
            <person name="Zeng Q."/>
            <person name="Koehrsen M."/>
            <person name="Alvarado L."/>
            <person name="Berlin A."/>
            <person name="Chapman S.B."/>
            <person name="Chen Z."/>
            <person name="Freedman E."/>
            <person name="Gellesch M."/>
            <person name="Goldberg J."/>
            <person name="Griggs A."/>
            <person name="Gujja S."/>
            <person name="Heilman E.R."/>
            <person name="Heiman D."/>
            <person name="Hepburn T."/>
            <person name="Howarth C."/>
            <person name="Jen D."/>
            <person name="Larson L."/>
            <person name="Lewis B."/>
            <person name="Mehta T."/>
            <person name="Park D."/>
            <person name="Pearson M."/>
            <person name="Roberts A."/>
            <person name="Saif S."/>
            <person name="Shea T."/>
            <person name="Shenoy N."/>
            <person name="Sisk P."/>
            <person name="Stolte C."/>
            <person name="Sykes S."/>
            <person name="Walk T."/>
            <person name="White J."/>
            <person name="Yandava C."/>
            <person name="Haas B."/>
            <person name="Henn M.R."/>
            <person name="Nusbaum C."/>
            <person name="Birren B."/>
        </authorList>
    </citation>
    <scope>NUCLEOTIDE SEQUENCE [LARGE SCALE GENOMIC DNA]</scope>
    <source>
        <strain evidence="3">NA</strain>
    </source>
</reference>
<evidence type="ECO:0000313" key="2">
    <source>
        <dbReference type="EMBL" id="EJW85608.1"/>
    </source>
</evidence>
<dbReference type="Proteomes" id="UP000004810">
    <property type="component" value="Unassembled WGS sequence"/>
</dbReference>
<feature type="compositionally biased region" description="Basic and acidic residues" evidence="1">
    <location>
        <begin position="137"/>
        <end position="146"/>
    </location>
</feature>